<dbReference type="PANTHER" id="PTHR46847">
    <property type="entry name" value="D-ALLOSE-BINDING PERIPLASMIC PROTEIN-RELATED"/>
    <property type="match status" value="1"/>
</dbReference>
<keyword evidence="3" id="KW-0732">Signal</keyword>
<evidence type="ECO:0000313" key="6">
    <source>
        <dbReference type="Proteomes" id="UP000501868"/>
    </source>
</evidence>
<comment type="subcellular location">
    <subcellularLocation>
        <location evidence="1">Cell envelope</location>
    </subcellularLocation>
</comment>
<reference evidence="5 6" key="1">
    <citation type="submission" date="2020-04" db="EMBL/GenBank/DDBJ databases">
        <title>Genome-Wide Identification of 5-Methylcytosine Sites in Bacterial Genomes By High-Throughput Sequencing of MspJI Restriction Fragments.</title>
        <authorList>
            <person name="Wu V."/>
        </authorList>
    </citation>
    <scope>NUCLEOTIDE SEQUENCE [LARGE SCALE GENOMIC DNA]</scope>
    <source>
        <strain evidence="5 6">S2</strain>
    </source>
</reference>
<evidence type="ECO:0000256" key="3">
    <source>
        <dbReference type="ARBA" id="ARBA00022729"/>
    </source>
</evidence>
<dbReference type="AlphaFoldDB" id="A0A6H1P549"/>
<dbReference type="Gene3D" id="3.40.50.2300">
    <property type="match status" value="1"/>
</dbReference>
<evidence type="ECO:0000313" key="5">
    <source>
        <dbReference type="EMBL" id="QIZ08689.1"/>
    </source>
</evidence>
<dbReference type="InterPro" id="IPR025997">
    <property type="entry name" value="SBP_2_dom"/>
</dbReference>
<sequence>MNDRIKGAKEVLKNVAIEIVIEQTGYEKSLNMKSVISNILQTYPNIKGVFATNDNIALNVLKVMEEKGLKIPVIGNGRYQVDTESC</sequence>
<name>A0A6H1P549_PRIMG</name>
<evidence type="ECO:0000259" key="4">
    <source>
        <dbReference type="Pfam" id="PF13407"/>
    </source>
</evidence>
<dbReference type="SUPFAM" id="SSF53822">
    <property type="entry name" value="Periplasmic binding protein-like I"/>
    <property type="match status" value="1"/>
</dbReference>
<evidence type="ECO:0000256" key="1">
    <source>
        <dbReference type="ARBA" id="ARBA00004196"/>
    </source>
</evidence>
<dbReference type="GO" id="GO:0030313">
    <property type="term" value="C:cell envelope"/>
    <property type="evidence" value="ECO:0007669"/>
    <property type="project" value="UniProtKB-SubCell"/>
</dbReference>
<feature type="domain" description="Periplasmic binding protein" evidence="4">
    <location>
        <begin position="2"/>
        <end position="75"/>
    </location>
</feature>
<dbReference type="GO" id="GO:0030246">
    <property type="term" value="F:carbohydrate binding"/>
    <property type="evidence" value="ECO:0007669"/>
    <property type="project" value="UniProtKB-ARBA"/>
</dbReference>
<organism evidence="5 6">
    <name type="scientific">Priestia megaterium</name>
    <name type="common">Bacillus megaterium</name>
    <dbReference type="NCBI Taxonomy" id="1404"/>
    <lineage>
        <taxon>Bacteria</taxon>
        <taxon>Bacillati</taxon>
        <taxon>Bacillota</taxon>
        <taxon>Bacilli</taxon>
        <taxon>Bacillales</taxon>
        <taxon>Bacillaceae</taxon>
        <taxon>Priestia</taxon>
    </lineage>
</organism>
<accession>A0A6H1P549</accession>
<dbReference type="InterPro" id="IPR028082">
    <property type="entry name" value="Peripla_BP_I"/>
</dbReference>
<evidence type="ECO:0000256" key="2">
    <source>
        <dbReference type="ARBA" id="ARBA00007639"/>
    </source>
</evidence>
<comment type="similarity">
    <text evidence="2">Belongs to the bacterial solute-binding protein 2 family.</text>
</comment>
<gene>
    <name evidence="5" type="ORF">HFZ78_19940</name>
</gene>
<dbReference type="EMBL" id="CP051128">
    <property type="protein sequence ID" value="QIZ08689.1"/>
    <property type="molecule type" value="Genomic_DNA"/>
</dbReference>
<protein>
    <submittedName>
        <fullName evidence="5">Substrate-binding domain-containing protein</fullName>
    </submittedName>
</protein>
<reference evidence="5 6" key="2">
    <citation type="submission" date="2020-04" db="EMBL/GenBank/DDBJ databases">
        <authorList>
            <person name="Fomenkov A."/>
            <person name="Anton B.P."/>
            <person name="Roberts R.J."/>
        </authorList>
    </citation>
    <scope>NUCLEOTIDE SEQUENCE [LARGE SCALE GENOMIC DNA]</scope>
    <source>
        <strain evidence="5 6">S2</strain>
    </source>
</reference>
<dbReference type="PANTHER" id="PTHR46847:SF1">
    <property type="entry name" value="D-ALLOSE-BINDING PERIPLASMIC PROTEIN-RELATED"/>
    <property type="match status" value="1"/>
</dbReference>
<proteinExistence type="inferred from homology"/>
<dbReference type="Proteomes" id="UP000501868">
    <property type="component" value="Chromosome"/>
</dbReference>
<dbReference type="Pfam" id="PF13407">
    <property type="entry name" value="Peripla_BP_4"/>
    <property type="match status" value="1"/>
</dbReference>